<reference evidence="2" key="1">
    <citation type="submission" date="2020-07" db="EMBL/GenBank/DDBJ databases">
        <authorList>
            <person name="Pettersson B.M.F."/>
            <person name="Behra P.R.K."/>
            <person name="Ramesh M."/>
            <person name="Das S."/>
            <person name="Dasgupta S."/>
            <person name="Kirsebom L.A."/>
        </authorList>
    </citation>
    <scope>NUCLEOTIDE SEQUENCE</scope>
    <source>
        <strain evidence="2">DSM 45406</strain>
    </source>
</reference>
<reference evidence="2" key="2">
    <citation type="journal article" date="2022" name="BMC Genomics">
        <title>Comparative genome analysis of mycobacteria focusing on tRNA and non-coding RNA.</title>
        <authorList>
            <person name="Behra P.R.K."/>
            <person name="Pettersson B.M.F."/>
            <person name="Ramesh M."/>
            <person name="Das S."/>
            <person name="Dasgupta S."/>
            <person name="Kirsebom L.A."/>
        </authorList>
    </citation>
    <scope>NUCLEOTIDE SEQUENCE</scope>
    <source>
        <strain evidence="2">DSM 45406</strain>
    </source>
</reference>
<accession>A0A9X2YKA3</accession>
<evidence type="ECO:0000313" key="3">
    <source>
        <dbReference type="Proteomes" id="UP001140272"/>
    </source>
</evidence>
<protein>
    <submittedName>
        <fullName evidence="2">DUF2742 domain-containing protein</fullName>
    </submittedName>
</protein>
<comment type="caution">
    <text evidence="2">The sequence shown here is derived from an EMBL/GenBank/DDBJ whole genome shotgun (WGS) entry which is preliminary data.</text>
</comment>
<sequence length="125" mass="13408">MGRQRGRPVTKDTGDARLSTGAGAPASREVSWWAAHEFLEAALAQANCGPLPTAGTPAWSALADGDPRKLLALAVAGEHHVLRVEIGQQCRAEAAEDVWGGADWSEVARQVKRRREIDEMRRGAA</sequence>
<dbReference type="Proteomes" id="UP001140272">
    <property type="component" value="Unassembled WGS sequence"/>
</dbReference>
<organism evidence="2 3">
    <name type="scientific">Mycolicibacterium rufum</name>
    <dbReference type="NCBI Taxonomy" id="318424"/>
    <lineage>
        <taxon>Bacteria</taxon>
        <taxon>Bacillati</taxon>
        <taxon>Actinomycetota</taxon>
        <taxon>Actinomycetes</taxon>
        <taxon>Mycobacteriales</taxon>
        <taxon>Mycobacteriaceae</taxon>
        <taxon>Mycolicibacterium</taxon>
    </lineage>
</organism>
<gene>
    <name evidence="2" type="ORF">H7H73_31710</name>
</gene>
<proteinExistence type="predicted"/>
<dbReference type="Pfam" id="PF10888">
    <property type="entry name" value="DUF2742"/>
    <property type="match status" value="1"/>
</dbReference>
<feature type="region of interest" description="Disordered" evidence="1">
    <location>
        <begin position="1"/>
        <end position="25"/>
    </location>
</feature>
<dbReference type="AlphaFoldDB" id="A0A9X2YKA3"/>
<evidence type="ECO:0000313" key="2">
    <source>
        <dbReference type="EMBL" id="MCV7074166.1"/>
    </source>
</evidence>
<dbReference type="InterPro" id="IPR024384">
    <property type="entry name" value="DUF2742"/>
</dbReference>
<dbReference type="EMBL" id="JACKRN010001034">
    <property type="protein sequence ID" value="MCV7074166.1"/>
    <property type="molecule type" value="Genomic_DNA"/>
</dbReference>
<name>A0A9X2YKA3_9MYCO</name>
<evidence type="ECO:0000256" key="1">
    <source>
        <dbReference type="SAM" id="MobiDB-lite"/>
    </source>
</evidence>